<organism evidence="1 2">
    <name type="scientific">Limnospira platensis NIES-46</name>
    <dbReference type="NCBI Taxonomy" id="1236695"/>
    <lineage>
        <taxon>Bacteria</taxon>
        <taxon>Bacillati</taxon>
        <taxon>Cyanobacteriota</taxon>
        <taxon>Cyanophyceae</taxon>
        <taxon>Oscillatoriophycideae</taxon>
        <taxon>Oscillatoriales</taxon>
        <taxon>Sirenicapillariaceae</taxon>
        <taxon>Limnospira</taxon>
    </lineage>
</organism>
<dbReference type="Proteomes" id="UP000326169">
    <property type="component" value="Unassembled WGS sequence"/>
</dbReference>
<gene>
    <name evidence="1" type="ORF">NIES46_48580</name>
</gene>
<dbReference type="RefSeq" id="WP_157888684.1">
    <property type="nucleotide sequence ID" value="NZ_BIMW01000279.1"/>
</dbReference>
<accession>A0A5M3TED6</accession>
<proteinExistence type="predicted"/>
<keyword evidence="2" id="KW-1185">Reference proteome</keyword>
<dbReference type="GeneID" id="301685883"/>
<evidence type="ECO:0000313" key="2">
    <source>
        <dbReference type="Proteomes" id="UP000326169"/>
    </source>
</evidence>
<dbReference type="EMBL" id="BIMW01000279">
    <property type="protein sequence ID" value="GCE96785.1"/>
    <property type="molecule type" value="Genomic_DNA"/>
</dbReference>
<reference evidence="1 2" key="1">
    <citation type="journal article" date="2019" name="J Genomics">
        <title>The Draft Genome of a Hydrogen-producing Cyanobacterium, Arthrospira platensis NIES-46.</title>
        <authorList>
            <person name="Suzuki S."/>
            <person name="Yamaguchi H."/>
            <person name="Kawachi M."/>
        </authorList>
    </citation>
    <scope>NUCLEOTIDE SEQUENCE [LARGE SCALE GENOMIC DNA]</scope>
    <source>
        <strain evidence="1 2">NIES-46</strain>
    </source>
</reference>
<protein>
    <submittedName>
        <fullName evidence="1">Uncharacterized protein</fullName>
    </submittedName>
</protein>
<name>A0A5M3TED6_LIMPL</name>
<sequence>MVKIALNAVVCCILTVEMPICAEDLPAKPDGSVFGSVQRKNHSLVPSG</sequence>
<evidence type="ECO:0000313" key="1">
    <source>
        <dbReference type="EMBL" id="GCE96785.1"/>
    </source>
</evidence>
<comment type="caution">
    <text evidence="1">The sequence shown here is derived from an EMBL/GenBank/DDBJ whole genome shotgun (WGS) entry which is preliminary data.</text>
</comment>